<protein>
    <recommendedName>
        <fullName evidence="2">peptidylprolyl isomerase</fullName>
        <ecNumber evidence="2">5.2.1.8</ecNumber>
    </recommendedName>
</protein>
<keyword evidence="5 6" id="KW-0413">Isomerase</keyword>
<evidence type="ECO:0000256" key="3">
    <source>
        <dbReference type="ARBA" id="ARBA00022729"/>
    </source>
</evidence>
<feature type="signal peptide" evidence="7">
    <location>
        <begin position="1"/>
        <end position="21"/>
    </location>
</feature>
<sequence>MKKFSLVVASLVAGTALSLNAAVVATAGGKNITDTQVDEFFAPMLRGQSINNLPADQKKAFIQQYIVQDLILNEAKKDGLEKDATYKKELDRAKDAILVAVYQDKIMQDIKIDSAKVKSIYDQNKDKYVKPARVQAKHILVQNQTDAEKIIDELKNLKGDALDKKFSEIARAKSIDNGSAAQGGELGWFDESTMVKPFTDAAFALKKGEISKSPVKTNFGYHIILKENSEARTQLTFDQVKQGIEAALRAEEFKQVIAKKAQELLDKAKVTYK</sequence>
<evidence type="ECO:0000256" key="5">
    <source>
        <dbReference type="ARBA" id="ARBA00023235"/>
    </source>
</evidence>
<proteinExistence type="predicted"/>
<dbReference type="InterPro" id="IPR046357">
    <property type="entry name" value="PPIase_dom_sf"/>
</dbReference>
<dbReference type="InterPro" id="IPR050245">
    <property type="entry name" value="PrsA_foldase"/>
</dbReference>
<dbReference type="PANTHER" id="PTHR47245:SF1">
    <property type="entry name" value="FOLDASE PROTEIN PRSA"/>
    <property type="match status" value="1"/>
</dbReference>
<evidence type="ECO:0000256" key="1">
    <source>
        <dbReference type="ARBA" id="ARBA00000971"/>
    </source>
</evidence>
<feature type="chain" id="PRO_5043481718" description="peptidylprolyl isomerase" evidence="7">
    <location>
        <begin position="22"/>
        <end position="273"/>
    </location>
</feature>
<accession>A0AAU7E9C1</accession>
<evidence type="ECO:0000259" key="8">
    <source>
        <dbReference type="PROSITE" id="PS50198"/>
    </source>
</evidence>
<gene>
    <name evidence="9" type="ORF">AAH949_04545</name>
</gene>
<reference evidence="9" key="1">
    <citation type="submission" date="2024-05" db="EMBL/GenBank/DDBJ databases">
        <title>Campylobacter coli isolated from environmental waters in Slovenia.</title>
        <authorList>
            <person name="Zautner A.E."/>
            <person name="Bunk B."/>
            <person name="Riedel T."/>
            <person name="Sproeer C."/>
        </authorList>
    </citation>
    <scope>NUCLEOTIDE SEQUENCE</scope>
    <source>
        <strain evidence="9">CCS1377</strain>
    </source>
</reference>
<keyword evidence="3 7" id="KW-0732">Signal</keyword>
<dbReference type="PROSITE" id="PS50198">
    <property type="entry name" value="PPIC_PPIASE_2"/>
    <property type="match status" value="1"/>
</dbReference>
<dbReference type="Gene3D" id="3.10.50.40">
    <property type="match status" value="1"/>
</dbReference>
<dbReference type="AlphaFoldDB" id="A0AAU7E9C1"/>
<feature type="domain" description="PpiC" evidence="8">
    <location>
        <begin position="131"/>
        <end position="228"/>
    </location>
</feature>
<dbReference type="EC" id="5.2.1.8" evidence="2"/>
<dbReference type="EMBL" id="CP155620">
    <property type="protein sequence ID" value="XBJ30099.1"/>
    <property type="molecule type" value="Genomic_DNA"/>
</dbReference>
<dbReference type="Pfam" id="PF00639">
    <property type="entry name" value="Rotamase"/>
    <property type="match status" value="1"/>
</dbReference>
<dbReference type="Gene3D" id="6.10.140.970">
    <property type="match status" value="1"/>
</dbReference>
<dbReference type="GO" id="GO:0003755">
    <property type="term" value="F:peptidyl-prolyl cis-trans isomerase activity"/>
    <property type="evidence" value="ECO:0007669"/>
    <property type="project" value="UniProtKB-KW"/>
</dbReference>
<name>A0AAU7E9C1_9BACT</name>
<evidence type="ECO:0000256" key="6">
    <source>
        <dbReference type="PROSITE-ProRule" id="PRU00278"/>
    </source>
</evidence>
<evidence type="ECO:0000256" key="7">
    <source>
        <dbReference type="SAM" id="SignalP"/>
    </source>
</evidence>
<evidence type="ECO:0000256" key="2">
    <source>
        <dbReference type="ARBA" id="ARBA00013194"/>
    </source>
</evidence>
<keyword evidence="4 6" id="KW-0697">Rotamase</keyword>
<dbReference type="SUPFAM" id="SSF109998">
    <property type="entry name" value="Triger factor/SurA peptide-binding domain-like"/>
    <property type="match status" value="1"/>
</dbReference>
<evidence type="ECO:0000313" key="9">
    <source>
        <dbReference type="EMBL" id="XBJ30099.1"/>
    </source>
</evidence>
<dbReference type="RefSeq" id="WP_134238641.1">
    <property type="nucleotide sequence ID" value="NZ_CP155620.1"/>
</dbReference>
<dbReference type="InterPro" id="IPR000297">
    <property type="entry name" value="PPIase_PpiC"/>
</dbReference>
<dbReference type="PANTHER" id="PTHR47245">
    <property type="entry name" value="PEPTIDYLPROLYL ISOMERASE"/>
    <property type="match status" value="1"/>
</dbReference>
<comment type="catalytic activity">
    <reaction evidence="1">
        <text>[protein]-peptidylproline (omega=180) = [protein]-peptidylproline (omega=0)</text>
        <dbReference type="Rhea" id="RHEA:16237"/>
        <dbReference type="Rhea" id="RHEA-COMP:10747"/>
        <dbReference type="Rhea" id="RHEA-COMP:10748"/>
        <dbReference type="ChEBI" id="CHEBI:83833"/>
        <dbReference type="ChEBI" id="CHEBI:83834"/>
        <dbReference type="EC" id="5.2.1.8"/>
    </reaction>
</comment>
<dbReference type="SUPFAM" id="SSF54534">
    <property type="entry name" value="FKBP-like"/>
    <property type="match status" value="1"/>
</dbReference>
<dbReference type="InterPro" id="IPR027304">
    <property type="entry name" value="Trigger_fact/SurA_dom_sf"/>
</dbReference>
<evidence type="ECO:0000256" key="4">
    <source>
        <dbReference type="ARBA" id="ARBA00023110"/>
    </source>
</evidence>
<dbReference type="Gene3D" id="1.10.8.1040">
    <property type="match status" value="1"/>
</dbReference>
<organism evidence="9">
    <name type="scientific">Campylobacter sp. CCS1377</name>
    <dbReference type="NCBI Taxonomy" id="3158229"/>
    <lineage>
        <taxon>Bacteria</taxon>
        <taxon>Pseudomonadati</taxon>
        <taxon>Campylobacterota</taxon>
        <taxon>Epsilonproteobacteria</taxon>
        <taxon>Campylobacterales</taxon>
        <taxon>Campylobacteraceae</taxon>
        <taxon>Campylobacter</taxon>
    </lineage>
</organism>